<evidence type="ECO:0000256" key="1">
    <source>
        <dbReference type="SAM" id="MobiDB-lite"/>
    </source>
</evidence>
<evidence type="ECO:0000313" key="3">
    <source>
        <dbReference type="Proteomes" id="UP000324585"/>
    </source>
</evidence>
<organism evidence="2 3">
    <name type="scientific">Porphyridium purpureum</name>
    <name type="common">Red alga</name>
    <name type="synonym">Porphyridium cruentum</name>
    <dbReference type="NCBI Taxonomy" id="35688"/>
    <lineage>
        <taxon>Eukaryota</taxon>
        <taxon>Rhodophyta</taxon>
        <taxon>Bangiophyceae</taxon>
        <taxon>Porphyridiales</taxon>
        <taxon>Porphyridiaceae</taxon>
        <taxon>Porphyridium</taxon>
    </lineage>
</organism>
<keyword evidence="3" id="KW-1185">Reference proteome</keyword>
<feature type="region of interest" description="Disordered" evidence="1">
    <location>
        <begin position="19"/>
        <end position="46"/>
    </location>
</feature>
<feature type="region of interest" description="Disordered" evidence="1">
    <location>
        <begin position="320"/>
        <end position="345"/>
    </location>
</feature>
<dbReference type="AlphaFoldDB" id="A0A5J4YZC7"/>
<name>A0A5J4YZC7_PORPP</name>
<dbReference type="EMBL" id="VRMN01000003">
    <property type="protein sequence ID" value="KAA8495973.1"/>
    <property type="molecule type" value="Genomic_DNA"/>
</dbReference>
<sequence length="345" mass="38703">MSFLRIRRKWRIRHSETLRSDSENKESWRQRDNAQRQRGIKSREPRASGREFFCGMKVRRKIQRHGSCNVEVQDTMARPGFTDSEATDLIYPSPLHPNFSELPVAGCRPMLVLPDENFLARMMDFCDKMDAHMDLESPHALSRDEETDSFSLHDPSRPPASVSLCSSFDTACVSWSVPTRERDLTTSWAHPGQDNAASGNQVVLKVNRDGKARKRKTVRASTDRKPARFCHGCWRPARPNNRLIVCANYGGSSAASECRKVECERCVEDTVENCVGRECSHCAGKCGPKAQCAVYGETNKRRRLLSEQLRTIKASALTPHGQQSMCSGHSIDTGGDLSEVTTATV</sequence>
<protein>
    <submittedName>
        <fullName evidence="2">Uncharacterized protein</fullName>
    </submittedName>
</protein>
<comment type="caution">
    <text evidence="2">The sequence shown here is derived from an EMBL/GenBank/DDBJ whole genome shotgun (WGS) entry which is preliminary data.</text>
</comment>
<dbReference type="Proteomes" id="UP000324585">
    <property type="component" value="Unassembled WGS sequence"/>
</dbReference>
<reference evidence="3" key="1">
    <citation type="journal article" date="2019" name="Nat. Commun.">
        <title>Expansion of phycobilisome linker gene families in mesophilic red algae.</title>
        <authorList>
            <person name="Lee J."/>
            <person name="Kim D."/>
            <person name="Bhattacharya D."/>
            <person name="Yoon H.S."/>
        </authorList>
    </citation>
    <scope>NUCLEOTIDE SEQUENCE [LARGE SCALE GENOMIC DNA]</scope>
    <source>
        <strain evidence="3">CCMP 1328</strain>
    </source>
</reference>
<proteinExistence type="predicted"/>
<gene>
    <name evidence="2" type="ORF">FVE85_2128</name>
</gene>
<accession>A0A5J4YZC7</accession>
<evidence type="ECO:0000313" key="2">
    <source>
        <dbReference type="EMBL" id="KAA8495973.1"/>
    </source>
</evidence>